<evidence type="ECO:0000256" key="1">
    <source>
        <dbReference type="ARBA" id="ARBA00004117"/>
    </source>
</evidence>
<comment type="similarity">
    <text evidence="2 4">Belongs to the flagella basal body rod proteins family.</text>
</comment>
<proteinExistence type="inferred from homology"/>
<dbReference type="InterPro" id="IPR053967">
    <property type="entry name" value="LlgE_F_G-like_D1"/>
</dbReference>
<feature type="domain" description="Flagellar basal-body/hook protein C-terminal" evidence="5">
    <location>
        <begin position="656"/>
        <end position="700"/>
    </location>
</feature>
<dbReference type="GO" id="GO:0071978">
    <property type="term" value="P:bacterial-type flagellum-dependent swarming motility"/>
    <property type="evidence" value="ECO:0007669"/>
    <property type="project" value="TreeGrafter"/>
</dbReference>
<evidence type="ECO:0000256" key="2">
    <source>
        <dbReference type="ARBA" id="ARBA00009677"/>
    </source>
</evidence>
<keyword evidence="3 4" id="KW-0975">Bacterial flagellum</keyword>
<feature type="domain" description="Flagellar hook protein FlgE/F/G-like D1" evidence="6">
    <location>
        <begin position="79"/>
        <end position="137"/>
    </location>
</feature>
<evidence type="ECO:0000256" key="4">
    <source>
        <dbReference type="RuleBase" id="RU362116"/>
    </source>
</evidence>
<name>A0A2S9T1D8_9BACT</name>
<comment type="subcellular location">
    <subcellularLocation>
        <location evidence="1 4">Bacterial flagellum basal body</location>
    </subcellularLocation>
</comment>
<dbReference type="RefSeq" id="WP_105916017.1">
    <property type="nucleotide sequence ID" value="NZ_NXGE01000008.1"/>
</dbReference>
<evidence type="ECO:0000259" key="5">
    <source>
        <dbReference type="Pfam" id="PF06429"/>
    </source>
</evidence>
<evidence type="ECO:0000259" key="6">
    <source>
        <dbReference type="Pfam" id="PF22692"/>
    </source>
</evidence>
<dbReference type="Proteomes" id="UP000238281">
    <property type="component" value="Unassembled WGS sequence"/>
</dbReference>
<dbReference type="SUPFAM" id="SSF117143">
    <property type="entry name" value="Flagellar hook protein flgE"/>
    <property type="match status" value="2"/>
</dbReference>
<evidence type="ECO:0000256" key="3">
    <source>
        <dbReference type="ARBA" id="ARBA00023143"/>
    </source>
</evidence>
<sequence length="702" mass="77683">MIGAMWNGVSGIWNHDKGIAVESNNLANSNTVGHKKDQISFSDVLYNQAGFGKGVQTQTISKQFEQGNIVQSGVGIDVAIEGKGFFVVKSRENPNEIYYTRAGNLVQAKDGFLVTQDDYKIQGLVPQEKIVYATNSNIFTDSFTNNIGSYNINIGNSILNNINSKTTDYRRSAKDDTIDIQGNNYKSSLTKIKDADLLVGYYQKTLGEFSTNKEVQSQKRKISEIDLSSNLNNLNPSDNKISINIDGRLYSVIFDEANKNEAMKELSYKISQTTGFSSTFNNGILKIEQSEAMGKEFKVNSIDLNNDSIAFTSNDYEIYNNENPIPEVQNSIIDYTSKLNSLNPTDNKLSVSIKNETYSVNFDQKGYDFYLQDLEEENAFGDMKKLYDFLSQKGKDKFGLEEPSTIPTWEMIEEKLNAILPSQPDIDSMPNGTPQEQNAKAQAQAKRDAAQAEYDKIANKRSEQFSKYSTADTIVSALKVLSDEISNNVGFSSTVIDGVLDVKGLVPGEEFKVSNVFLNDIELFDVDTKSANKGFGIDAVNEATKALAGVVEKADAEFLQITNVLDYGNLDTVSKQDINVRLDELGISDKSTADISISDDGFVFVKSQDHSFLVGRLSTAGFRNEQGLEPMGGNLFQQSQYSGNPFNSDTMNIIRGGALERANIDYGSTLTQIMVYQKAFEASSKSITTSDEFLQTAIQMKK</sequence>
<dbReference type="Pfam" id="PF06429">
    <property type="entry name" value="Flg_bbr_C"/>
    <property type="match status" value="1"/>
</dbReference>
<evidence type="ECO:0000313" key="8">
    <source>
        <dbReference type="Proteomes" id="UP000238281"/>
    </source>
</evidence>
<dbReference type="EMBL" id="NXGE01000008">
    <property type="protein sequence ID" value="PRM92658.1"/>
    <property type="molecule type" value="Genomic_DNA"/>
</dbReference>
<dbReference type="PANTHER" id="PTHR30435">
    <property type="entry name" value="FLAGELLAR PROTEIN"/>
    <property type="match status" value="1"/>
</dbReference>
<dbReference type="InterPro" id="IPR010930">
    <property type="entry name" value="Flg_bb/hook_C_dom"/>
</dbReference>
<dbReference type="PANTHER" id="PTHR30435:SF19">
    <property type="entry name" value="FLAGELLAR BASAL-BODY ROD PROTEIN FLGG"/>
    <property type="match status" value="1"/>
</dbReference>
<evidence type="ECO:0000313" key="7">
    <source>
        <dbReference type="EMBL" id="PRM92658.1"/>
    </source>
</evidence>
<dbReference type="AlphaFoldDB" id="A0A2S9T1D8"/>
<dbReference type="NCBIfam" id="TIGR03506">
    <property type="entry name" value="FlgEFG_subfam"/>
    <property type="match status" value="1"/>
</dbReference>
<organism evidence="7 8">
    <name type="scientific">Aliarcobacter cryaerophilus</name>
    <dbReference type="NCBI Taxonomy" id="28198"/>
    <lineage>
        <taxon>Bacteria</taxon>
        <taxon>Pseudomonadati</taxon>
        <taxon>Campylobacterota</taxon>
        <taxon>Epsilonproteobacteria</taxon>
        <taxon>Campylobacterales</taxon>
        <taxon>Arcobacteraceae</taxon>
        <taxon>Aliarcobacter</taxon>
    </lineage>
</organism>
<protein>
    <submittedName>
        <fullName evidence="7">Uncharacterized protein</fullName>
    </submittedName>
</protein>
<reference evidence="7 8" key="1">
    <citation type="submission" date="2017-09" db="EMBL/GenBank/DDBJ databases">
        <title>Reassesment of A. cryaerophilus.</title>
        <authorList>
            <person name="Perez-Cataluna A."/>
            <person name="Collado L."/>
            <person name="Salgado O."/>
            <person name="Lefinanco V."/>
            <person name="Figueras M.J."/>
        </authorList>
    </citation>
    <scope>NUCLEOTIDE SEQUENCE [LARGE SCALE GENOMIC DNA]</scope>
    <source>
        <strain evidence="7 8">LMG 10210</strain>
    </source>
</reference>
<dbReference type="InterPro" id="IPR037925">
    <property type="entry name" value="FlgE/F/G-like"/>
</dbReference>
<accession>A0A2S9T1D8</accession>
<comment type="caution">
    <text evidence="7">The sequence shown here is derived from an EMBL/GenBank/DDBJ whole genome shotgun (WGS) entry which is preliminary data.</text>
</comment>
<dbReference type="Pfam" id="PF22692">
    <property type="entry name" value="LlgE_F_G_D1"/>
    <property type="match status" value="1"/>
</dbReference>
<gene>
    <name evidence="7" type="ORF">CJ673_09895</name>
</gene>
<dbReference type="GO" id="GO:0009425">
    <property type="term" value="C:bacterial-type flagellum basal body"/>
    <property type="evidence" value="ECO:0007669"/>
    <property type="project" value="UniProtKB-SubCell"/>
</dbReference>
<dbReference type="InterPro" id="IPR020013">
    <property type="entry name" value="Flagellar_FlgE/F/G"/>
</dbReference>